<evidence type="ECO:0000256" key="8">
    <source>
        <dbReference type="ARBA" id="ARBA00023004"/>
    </source>
</evidence>
<dbReference type="InterPro" id="IPR001128">
    <property type="entry name" value="Cyt_P450"/>
</dbReference>
<evidence type="ECO:0000313" key="12">
    <source>
        <dbReference type="Proteomes" id="UP000031192"/>
    </source>
</evidence>
<evidence type="ECO:0000256" key="7">
    <source>
        <dbReference type="ARBA" id="ARBA00023002"/>
    </source>
</evidence>
<organism evidence="11 12">
    <name type="scientific">Metarhizium guizhouense (strain ARSEF 977)</name>
    <dbReference type="NCBI Taxonomy" id="1276136"/>
    <lineage>
        <taxon>Eukaryota</taxon>
        <taxon>Fungi</taxon>
        <taxon>Dikarya</taxon>
        <taxon>Ascomycota</taxon>
        <taxon>Pezizomycotina</taxon>
        <taxon>Sordariomycetes</taxon>
        <taxon>Hypocreomycetidae</taxon>
        <taxon>Hypocreales</taxon>
        <taxon>Clavicipitaceae</taxon>
        <taxon>Metarhizium</taxon>
    </lineage>
</organism>
<keyword evidence="9" id="KW-0503">Monooxygenase</keyword>
<dbReference type="SUPFAM" id="SSF48264">
    <property type="entry name" value="Cytochrome P450"/>
    <property type="match status" value="1"/>
</dbReference>
<dbReference type="GO" id="GO:0004497">
    <property type="term" value="F:monooxygenase activity"/>
    <property type="evidence" value="ECO:0007669"/>
    <property type="project" value="UniProtKB-KW"/>
</dbReference>
<keyword evidence="8" id="KW-0408">Iron</keyword>
<evidence type="ECO:0000256" key="9">
    <source>
        <dbReference type="ARBA" id="ARBA00023033"/>
    </source>
</evidence>
<comment type="pathway">
    <text evidence="3">Secondary metabolite biosynthesis.</text>
</comment>
<dbReference type="GO" id="GO:0016705">
    <property type="term" value="F:oxidoreductase activity, acting on paired donors, with incorporation or reduction of molecular oxygen"/>
    <property type="evidence" value="ECO:0007669"/>
    <property type="project" value="InterPro"/>
</dbReference>
<evidence type="ECO:0000256" key="2">
    <source>
        <dbReference type="ARBA" id="ARBA00004167"/>
    </source>
</evidence>
<name>A0A0B4GQ75_METGA</name>
<dbReference type="PANTHER" id="PTHR46206">
    <property type="entry name" value="CYTOCHROME P450"/>
    <property type="match status" value="1"/>
</dbReference>
<dbReference type="GO" id="GO:0016020">
    <property type="term" value="C:membrane"/>
    <property type="evidence" value="ECO:0007669"/>
    <property type="project" value="UniProtKB-SubCell"/>
</dbReference>
<protein>
    <submittedName>
        <fullName evidence="11">Cytochrome P450</fullName>
    </submittedName>
</protein>
<evidence type="ECO:0000256" key="1">
    <source>
        <dbReference type="ARBA" id="ARBA00001971"/>
    </source>
</evidence>
<dbReference type="AlphaFoldDB" id="A0A0B4GQ75"/>
<evidence type="ECO:0000256" key="10">
    <source>
        <dbReference type="SAM" id="Phobius"/>
    </source>
</evidence>
<keyword evidence="6" id="KW-0479">Metal-binding</keyword>
<sequence length="412" mass="46410">MTADGVTYSELLSGPSRLIASVGFLVITIVLAYVYAWVLDFLQVSGGDYDAALAAGSQLYPDRAYKLKHFSEEIVIIPQKDIDRIKAAPESKLSFQQASFDFFMGQFTGITGHDEAMSSLIRRDIARLVDRVYDIVEDEAVHAIEKELGACKDWTPIVVLPKVVRIIINISQRVFVGEALCRNEKWIKAITECTAGAFQSVPVLWNYSWFTRPFVAWQLPALRNIRKHRKEAKSLLKPILGERITEMEKLDFKPHPDLIQLILDGTKGNGRSLDYQLNALIGTGRASLFTTGVTVSHLIYDLATRPEFIEPLRDEVLALGDARLSRANVAKLEKMDSFIRECQRWNKFLLVGTIRKVLQPLELSDGTILPVGTLLGVNTQDAVFKHTNLENPKVFDGLRYVYRTDLAKLTMH</sequence>
<dbReference type="GO" id="GO:0005506">
    <property type="term" value="F:iron ion binding"/>
    <property type="evidence" value="ECO:0007669"/>
    <property type="project" value="InterPro"/>
</dbReference>
<keyword evidence="10" id="KW-0812">Transmembrane</keyword>
<evidence type="ECO:0000256" key="4">
    <source>
        <dbReference type="ARBA" id="ARBA00010617"/>
    </source>
</evidence>
<keyword evidence="10" id="KW-0472">Membrane</keyword>
<dbReference type="CDD" id="cd11041">
    <property type="entry name" value="CYP503A1-like"/>
    <property type="match status" value="1"/>
</dbReference>
<dbReference type="HOGENOM" id="CLU_022195_0_2_1"/>
<keyword evidence="12" id="KW-1185">Reference proteome</keyword>
<accession>A0A0B4GQ75</accession>
<proteinExistence type="inferred from homology"/>
<dbReference type="InterPro" id="IPR036396">
    <property type="entry name" value="Cyt_P450_sf"/>
</dbReference>
<reference evidence="11 12" key="1">
    <citation type="journal article" date="2014" name="Proc. Natl. Acad. Sci. U.S.A.">
        <title>Trajectory and genomic determinants of fungal-pathogen speciation and host adaptation.</title>
        <authorList>
            <person name="Hu X."/>
            <person name="Xiao G."/>
            <person name="Zheng P."/>
            <person name="Shang Y."/>
            <person name="Su Y."/>
            <person name="Zhang X."/>
            <person name="Liu X."/>
            <person name="Zhan S."/>
            <person name="St Leger R.J."/>
            <person name="Wang C."/>
        </authorList>
    </citation>
    <scope>NUCLEOTIDE SEQUENCE [LARGE SCALE GENOMIC DNA]</scope>
    <source>
        <strain evidence="11 12">ARSEF 977</strain>
    </source>
</reference>
<evidence type="ECO:0000256" key="3">
    <source>
        <dbReference type="ARBA" id="ARBA00005179"/>
    </source>
</evidence>
<comment type="subcellular location">
    <subcellularLocation>
        <location evidence="2">Membrane</location>
        <topology evidence="2">Single-pass membrane protein</topology>
    </subcellularLocation>
</comment>
<feature type="transmembrane region" description="Helical" evidence="10">
    <location>
        <begin position="18"/>
        <end position="38"/>
    </location>
</feature>
<gene>
    <name evidence="11" type="ORF">MGU_10776</name>
</gene>
<keyword evidence="10" id="KW-1133">Transmembrane helix</keyword>
<keyword evidence="5" id="KW-0349">Heme</keyword>
<dbReference type="GO" id="GO:0020037">
    <property type="term" value="F:heme binding"/>
    <property type="evidence" value="ECO:0007669"/>
    <property type="project" value="InterPro"/>
</dbReference>
<keyword evidence="7" id="KW-0560">Oxidoreductase</keyword>
<comment type="cofactor">
    <cofactor evidence="1">
        <name>heme</name>
        <dbReference type="ChEBI" id="CHEBI:30413"/>
    </cofactor>
</comment>
<dbReference type="PANTHER" id="PTHR46206:SF6">
    <property type="entry name" value="CYTOCHROME P450 MONOOXYGENASE AN1598-RELATED"/>
    <property type="match status" value="1"/>
</dbReference>
<comment type="similarity">
    <text evidence="4">Belongs to the cytochrome P450 family.</text>
</comment>
<comment type="caution">
    <text evidence="11">The sequence shown here is derived from an EMBL/GenBank/DDBJ whole genome shotgun (WGS) entry which is preliminary data.</text>
</comment>
<dbReference type="Proteomes" id="UP000031192">
    <property type="component" value="Unassembled WGS sequence"/>
</dbReference>
<evidence type="ECO:0000256" key="5">
    <source>
        <dbReference type="ARBA" id="ARBA00022617"/>
    </source>
</evidence>
<dbReference type="Gene3D" id="1.10.630.10">
    <property type="entry name" value="Cytochrome P450"/>
    <property type="match status" value="1"/>
</dbReference>
<evidence type="ECO:0000256" key="6">
    <source>
        <dbReference type="ARBA" id="ARBA00022723"/>
    </source>
</evidence>
<dbReference type="EMBL" id="AZNH01000113">
    <property type="protein sequence ID" value="KID81897.1"/>
    <property type="molecule type" value="Genomic_DNA"/>
</dbReference>
<dbReference type="Pfam" id="PF00067">
    <property type="entry name" value="p450"/>
    <property type="match status" value="1"/>
</dbReference>
<evidence type="ECO:0000313" key="11">
    <source>
        <dbReference type="EMBL" id="KID81897.1"/>
    </source>
</evidence>